<evidence type="ECO:0000313" key="3">
    <source>
        <dbReference type="EnsemblProtists" id="EOD15983"/>
    </source>
</evidence>
<protein>
    <submittedName>
        <fullName evidence="3">Uncharacterized protein</fullName>
    </submittedName>
</protein>
<evidence type="ECO:0000313" key="4">
    <source>
        <dbReference type="Proteomes" id="UP000013827"/>
    </source>
</evidence>
<accession>A0A0D3IXJ8</accession>
<feature type="compositionally biased region" description="Gly residues" evidence="1">
    <location>
        <begin position="107"/>
        <end position="117"/>
    </location>
</feature>
<dbReference type="HOGENOM" id="CLU_1075340_0_0_1"/>
<organism evidence="3 4">
    <name type="scientific">Emiliania huxleyi (strain CCMP1516)</name>
    <dbReference type="NCBI Taxonomy" id="280463"/>
    <lineage>
        <taxon>Eukaryota</taxon>
        <taxon>Haptista</taxon>
        <taxon>Haptophyta</taxon>
        <taxon>Prymnesiophyceae</taxon>
        <taxon>Isochrysidales</taxon>
        <taxon>Noelaerhabdaceae</taxon>
        <taxon>Emiliania</taxon>
    </lineage>
</organism>
<dbReference type="EnsemblProtists" id="EOD15983">
    <property type="protein sequence ID" value="EOD15983"/>
    <property type="gene ID" value="EMIHUDRAFT_210946"/>
</dbReference>
<dbReference type="RefSeq" id="XP_005768412.1">
    <property type="nucleotide sequence ID" value="XM_005768355.1"/>
</dbReference>
<dbReference type="GeneID" id="17262088"/>
<proteinExistence type="predicted"/>
<evidence type="ECO:0000256" key="1">
    <source>
        <dbReference type="SAM" id="MobiDB-lite"/>
    </source>
</evidence>
<keyword evidence="2" id="KW-0732">Signal</keyword>
<sequence length="259" mass="26305">MWLLSSALTLHLPPAYLAPSSQPLTRAAAAHLCAADRPSEEEAKARWLAGQNSQHNPPPPSAAASAAQRSAEAEAKAARSPGLQNNFYDIPTADFKRPHGAAPAGEAPGGAPGGEAPGGAEPAAEWEEAPPAGGSGPGATVPAAYGAESPVPGREREYEAFKAQAGAWPEEARARYRRNRLNNRASASAPGSGHGAAGGGTAVSGANDALIESICMTIDALAAVTAGDPAVARRHFDMIQGHAAAALLNGGREGQPRRR</sequence>
<feature type="signal peptide" evidence="2">
    <location>
        <begin position="1"/>
        <end position="17"/>
    </location>
</feature>
<reference evidence="4" key="1">
    <citation type="journal article" date="2013" name="Nature">
        <title>Pan genome of the phytoplankton Emiliania underpins its global distribution.</title>
        <authorList>
            <person name="Read B.A."/>
            <person name="Kegel J."/>
            <person name="Klute M.J."/>
            <person name="Kuo A."/>
            <person name="Lefebvre S.C."/>
            <person name="Maumus F."/>
            <person name="Mayer C."/>
            <person name="Miller J."/>
            <person name="Monier A."/>
            <person name="Salamov A."/>
            <person name="Young J."/>
            <person name="Aguilar M."/>
            <person name="Claverie J.M."/>
            <person name="Frickenhaus S."/>
            <person name="Gonzalez K."/>
            <person name="Herman E.K."/>
            <person name="Lin Y.C."/>
            <person name="Napier J."/>
            <person name="Ogata H."/>
            <person name="Sarno A.F."/>
            <person name="Shmutz J."/>
            <person name="Schroeder D."/>
            <person name="de Vargas C."/>
            <person name="Verret F."/>
            <person name="von Dassow P."/>
            <person name="Valentin K."/>
            <person name="Van de Peer Y."/>
            <person name="Wheeler G."/>
            <person name="Dacks J.B."/>
            <person name="Delwiche C.F."/>
            <person name="Dyhrman S.T."/>
            <person name="Glockner G."/>
            <person name="John U."/>
            <person name="Richards T."/>
            <person name="Worden A.Z."/>
            <person name="Zhang X."/>
            <person name="Grigoriev I.V."/>
            <person name="Allen A.E."/>
            <person name="Bidle K."/>
            <person name="Borodovsky M."/>
            <person name="Bowler C."/>
            <person name="Brownlee C."/>
            <person name="Cock J.M."/>
            <person name="Elias M."/>
            <person name="Gladyshev V.N."/>
            <person name="Groth M."/>
            <person name="Guda C."/>
            <person name="Hadaegh A."/>
            <person name="Iglesias-Rodriguez M.D."/>
            <person name="Jenkins J."/>
            <person name="Jones B.M."/>
            <person name="Lawson T."/>
            <person name="Leese F."/>
            <person name="Lindquist E."/>
            <person name="Lobanov A."/>
            <person name="Lomsadze A."/>
            <person name="Malik S.B."/>
            <person name="Marsh M.E."/>
            <person name="Mackinder L."/>
            <person name="Mock T."/>
            <person name="Mueller-Roeber B."/>
            <person name="Pagarete A."/>
            <person name="Parker M."/>
            <person name="Probert I."/>
            <person name="Quesneville H."/>
            <person name="Raines C."/>
            <person name="Rensing S.A."/>
            <person name="Riano-Pachon D.M."/>
            <person name="Richier S."/>
            <person name="Rokitta S."/>
            <person name="Shiraiwa Y."/>
            <person name="Soanes D.M."/>
            <person name="van der Giezen M."/>
            <person name="Wahlund T.M."/>
            <person name="Williams B."/>
            <person name="Wilson W."/>
            <person name="Wolfe G."/>
            <person name="Wurch L.L."/>
        </authorList>
    </citation>
    <scope>NUCLEOTIDE SEQUENCE</scope>
</reference>
<name>A0A0D3IXJ8_EMIH1</name>
<dbReference type="Proteomes" id="UP000013827">
    <property type="component" value="Unassembled WGS sequence"/>
</dbReference>
<reference evidence="3" key="2">
    <citation type="submission" date="2024-10" db="UniProtKB">
        <authorList>
            <consortium name="EnsemblProtists"/>
        </authorList>
    </citation>
    <scope>IDENTIFICATION</scope>
</reference>
<keyword evidence="4" id="KW-1185">Reference proteome</keyword>
<dbReference type="KEGG" id="ehx:EMIHUDRAFT_210946"/>
<dbReference type="AlphaFoldDB" id="A0A0D3IXJ8"/>
<feature type="chain" id="PRO_5044218859" evidence="2">
    <location>
        <begin position="18"/>
        <end position="259"/>
    </location>
</feature>
<dbReference type="PaxDb" id="2903-EOD15983"/>
<feature type="region of interest" description="Disordered" evidence="1">
    <location>
        <begin position="34"/>
        <end position="151"/>
    </location>
</feature>
<evidence type="ECO:0000256" key="2">
    <source>
        <dbReference type="SAM" id="SignalP"/>
    </source>
</evidence>